<dbReference type="InterPro" id="IPR029062">
    <property type="entry name" value="Class_I_gatase-like"/>
</dbReference>
<dbReference type="AlphaFoldDB" id="A0A2W4CVR4"/>
<dbReference type="Proteomes" id="UP000248925">
    <property type="component" value="Unassembled WGS sequence"/>
</dbReference>
<protein>
    <recommendedName>
        <fullName evidence="3">ThuA-like domain-containing protein</fullName>
    </recommendedName>
</protein>
<dbReference type="RefSeq" id="WP_111162905.1">
    <property type="nucleotide sequence ID" value="NZ_PCDP01000059.1"/>
</dbReference>
<evidence type="ECO:0000313" key="1">
    <source>
        <dbReference type="EMBL" id="PZM09524.1"/>
    </source>
</evidence>
<organism evidence="1 2">
    <name type="scientific">Rhizobium tubonense</name>
    <dbReference type="NCBI Taxonomy" id="484088"/>
    <lineage>
        <taxon>Bacteria</taxon>
        <taxon>Pseudomonadati</taxon>
        <taxon>Pseudomonadota</taxon>
        <taxon>Alphaproteobacteria</taxon>
        <taxon>Hyphomicrobiales</taxon>
        <taxon>Rhizobiaceae</taxon>
        <taxon>Rhizobium/Agrobacterium group</taxon>
        <taxon>Rhizobium</taxon>
    </lineage>
</organism>
<dbReference type="OrthoDB" id="2583792at2"/>
<dbReference type="SUPFAM" id="SSF52317">
    <property type="entry name" value="Class I glutamine amidotransferase-like"/>
    <property type="match status" value="1"/>
</dbReference>
<evidence type="ECO:0000313" key="2">
    <source>
        <dbReference type="Proteomes" id="UP000248925"/>
    </source>
</evidence>
<proteinExistence type="predicted"/>
<name>A0A2W4CVR4_9HYPH</name>
<gene>
    <name evidence="1" type="ORF">CPY51_24865</name>
</gene>
<dbReference type="EMBL" id="PCDP01000059">
    <property type="protein sequence ID" value="PZM09524.1"/>
    <property type="molecule type" value="Genomic_DNA"/>
</dbReference>
<evidence type="ECO:0008006" key="3">
    <source>
        <dbReference type="Google" id="ProtNLM"/>
    </source>
</evidence>
<keyword evidence="2" id="KW-1185">Reference proteome</keyword>
<comment type="caution">
    <text evidence="1">The sequence shown here is derived from an EMBL/GenBank/DDBJ whole genome shotgun (WGS) entry which is preliminary data.</text>
</comment>
<sequence length="237" mass="26273">MIEGKAGFRGGNRPHLLYVRSTRSYNIDRMGGLVPQDWRYSAHDIYDLQTADLSDVDVLFVSGMHDQIFMKSIERKLTDYLAAGGHFLINGHIIIPWLPCLSTFKAVSPRPFTNWMVRPAEPGAYFGRMDFETFHRHEGILGQYARGYTDAPAGAQKLCLIGGSTPNGAIDEGPVDWVWRMPGGGKVFVHNGDHIEQFCSDPRHQPNLFHDILYALVFSHEPEGDAGNAAGALDGAS</sequence>
<accession>A0A2W4CVR4</accession>
<reference evidence="1 2" key="1">
    <citation type="journal article" date="2018" name="Sci. Rep.">
        <title>Rhizobium tumorigenes sp. nov., a novel plant tumorigenic bacterium isolated from cane gall tumors on thornless blackberry.</title>
        <authorList>
            <person name="Kuzmanovi N."/>
            <person name="Smalla K."/>
            <person name="Gronow S."/>
            <person name="PuBawska J."/>
        </authorList>
    </citation>
    <scope>NUCLEOTIDE SEQUENCE [LARGE SCALE GENOMIC DNA]</scope>
    <source>
        <strain evidence="1 2">CCBAU 85046</strain>
    </source>
</reference>